<reference evidence="1 2" key="1">
    <citation type="submission" date="2015-03" db="EMBL/GenBank/DDBJ databases">
        <title>Genome sequence of Pseudoalteromonas aurantia.</title>
        <authorList>
            <person name="Xie B.-B."/>
            <person name="Rong J.-C."/>
            <person name="Qin Q.-L."/>
            <person name="Zhang Y.-Z."/>
        </authorList>
    </citation>
    <scope>NUCLEOTIDE SEQUENCE [LARGE SCALE GENOMIC DNA]</scope>
    <source>
        <strain evidence="1 2">208</strain>
    </source>
</reference>
<keyword evidence="2" id="KW-1185">Reference proteome</keyword>
<evidence type="ECO:0000313" key="2">
    <source>
        <dbReference type="Proteomes" id="UP000615755"/>
    </source>
</evidence>
<proteinExistence type="predicted"/>
<name>A0ABR9EGU9_9GAMM</name>
<accession>A0ABR9EGU9</accession>
<protein>
    <recommendedName>
        <fullName evidence="3">Orphan protein</fullName>
    </recommendedName>
</protein>
<comment type="caution">
    <text evidence="1">The sequence shown here is derived from an EMBL/GenBank/DDBJ whole genome shotgun (WGS) entry which is preliminary data.</text>
</comment>
<evidence type="ECO:0008006" key="3">
    <source>
        <dbReference type="Google" id="ProtNLM"/>
    </source>
</evidence>
<dbReference type="Proteomes" id="UP000615755">
    <property type="component" value="Unassembled WGS sequence"/>
</dbReference>
<dbReference type="EMBL" id="AQGV01000012">
    <property type="protein sequence ID" value="MBE0368973.1"/>
    <property type="molecule type" value="Genomic_DNA"/>
</dbReference>
<organism evidence="1 2">
    <name type="scientific">Pseudoalteromonas aurantia 208</name>
    <dbReference type="NCBI Taxonomy" id="1314867"/>
    <lineage>
        <taxon>Bacteria</taxon>
        <taxon>Pseudomonadati</taxon>
        <taxon>Pseudomonadota</taxon>
        <taxon>Gammaproteobacteria</taxon>
        <taxon>Alteromonadales</taxon>
        <taxon>Pseudoalteromonadaceae</taxon>
        <taxon>Pseudoalteromonas</taxon>
    </lineage>
</organism>
<gene>
    <name evidence="1" type="ORF">PAUR_a2723</name>
</gene>
<evidence type="ECO:0000313" key="1">
    <source>
        <dbReference type="EMBL" id="MBE0368973.1"/>
    </source>
</evidence>
<sequence length="42" mass="4901">MRLLFACLNINLSVAVFDPQQSFLSFCHIQAKVMIYYCFLIV</sequence>